<name>A0A2P8HM98_CHINA</name>
<sequence>MGKQYGIKDSYSDKFITIQLAGAFVYLVLKIMPYVCEKAPGT</sequence>
<gene>
    <name evidence="2" type="ORF">CLV51_102188</name>
</gene>
<feature type="transmembrane region" description="Helical" evidence="1">
    <location>
        <begin position="15"/>
        <end position="36"/>
    </location>
</feature>
<proteinExistence type="predicted"/>
<keyword evidence="3" id="KW-1185">Reference proteome</keyword>
<protein>
    <submittedName>
        <fullName evidence="2">Uncharacterized protein</fullName>
    </submittedName>
</protein>
<dbReference type="AlphaFoldDB" id="A0A2P8HM98"/>
<accession>A0A2P8HM98</accession>
<dbReference type="EMBL" id="PYAW01000002">
    <property type="protein sequence ID" value="PSL47342.1"/>
    <property type="molecule type" value="Genomic_DNA"/>
</dbReference>
<dbReference type="Proteomes" id="UP000240971">
    <property type="component" value="Unassembled WGS sequence"/>
</dbReference>
<organism evidence="2 3">
    <name type="scientific">Chitinophaga niastensis</name>
    <dbReference type="NCBI Taxonomy" id="536980"/>
    <lineage>
        <taxon>Bacteria</taxon>
        <taxon>Pseudomonadati</taxon>
        <taxon>Bacteroidota</taxon>
        <taxon>Chitinophagia</taxon>
        <taxon>Chitinophagales</taxon>
        <taxon>Chitinophagaceae</taxon>
        <taxon>Chitinophaga</taxon>
    </lineage>
</organism>
<evidence type="ECO:0000256" key="1">
    <source>
        <dbReference type="SAM" id="Phobius"/>
    </source>
</evidence>
<keyword evidence="1" id="KW-0472">Membrane</keyword>
<keyword evidence="1" id="KW-1133">Transmembrane helix</keyword>
<reference evidence="2 3" key="1">
    <citation type="submission" date="2018-03" db="EMBL/GenBank/DDBJ databases">
        <title>Genomic Encyclopedia of Archaeal and Bacterial Type Strains, Phase II (KMG-II): from individual species to whole genera.</title>
        <authorList>
            <person name="Goeker M."/>
        </authorList>
    </citation>
    <scope>NUCLEOTIDE SEQUENCE [LARGE SCALE GENOMIC DNA]</scope>
    <source>
        <strain evidence="2 3">DSM 24859</strain>
    </source>
</reference>
<keyword evidence="1" id="KW-0812">Transmembrane</keyword>
<evidence type="ECO:0000313" key="3">
    <source>
        <dbReference type="Proteomes" id="UP000240971"/>
    </source>
</evidence>
<comment type="caution">
    <text evidence="2">The sequence shown here is derived from an EMBL/GenBank/DDBJ whole genome shotgun (WGS) entry which is preliminary data.</text>
</comment>
<evidence type="ECO:0000313" key="2">
    <source>
        <dbReference type="EMBL" id="PSL47342.1"/>
    </source>
</evidence>